<dbReference type="GO" id="GO:0005634">
    <property type="term" value="C:nucleus"/>
    <property type="evidence" value="ECO:0007669"/>
    <property type="project" value="InterPro"/>
</dbReference>
<dbReference type="Proteomes" id="UP000029725">
    <property type="component" value="Unassembled WGS sequence"/>
</dbReference>
<feature type="domain" description="RSE1/DDB1/CPSF1 C-terminal" evidence="1">
    <location>
        <begin position="900"/>
        <end position="1207"/>
    </location>
</feature>
<dbReference type="AlphaFoldDB" id="A0A098VXW8"/>
<dbReference type="InterPro" id="IPR004871">
    <property type="entry name" value="RSE1/DDB1/CPSF1_C"/>
</dbReference>
<dbReference type="InterPro" id="IPR050358">
    <property type="entry name" value="RSE1/DDB1/CFT1"/>
</dbReference>
<proteinExistence type="predicted"/>
<name>A0A098VXW8_9MICR</name>
<dbReference type="EMBL" id="JMKJ01000055">
    <property type="protein sequence ID" value="KGG52621.1"/>
    <property type="molecule type" value="Genomic_DNA"/>
</dbReference>
<dbReference type="HOGENOM" id="CLU_265921_0_0_1"/>
<evidence type="ECO:0000259" key="1">
    <source>
        <dbReference type="Pfam" id="PF03178"/>
    </source>
</evidence>
<dbReference type="InterPro" id="IPR015943">
    <property type="entry name" value="WD40/YVTN_repeat-like_dom_sf"/>
</dbReference>
<evidence type="ECO:0000313" key="2">
    <source>
        <dbReference type="EMBL" id="KGG52621.1"/>
    </source>
</evidence>
<dbReference type="Pfam" id="PF03178">
    <property type="entry name" value="CPSF_A"/>
    <property type="match status" value="1"/>
</dbReference>
<protein>
    <recommendedName>
        <fullName evidence="1">RSE1/DDB1/CPSF1 C-terminal domain-containing protein</fullName>
    </recommendedName>
</protein>
<dbReference type="OrthoDB" id="6109at2759"/>
<gene>
    <name evidence="2" type="ORF">DI09_14p40</name>
</gene>
<dbReference type="GeneID" id="25258491"/>
<sequence length="1249" mass="136692">MAAIPLPRDSIGMISFSSIQKHGHLFEPKCFVCDNLRSSIDNDLRNLVDFCFLENFNIPAMALLAEPKPTDPWQTNIPSDAFKILAVKRPICGILVLSTSAFIHIDTLGRVFTIPVNSNFSTISGLSPSSRFTSLISDSKYAHLGLDLTKCTINHLGNGSDDGPSNFIFSLLNGSIYILSLFLNPGYSGVFRAEISVIATTLPSYVVSSISTRSLSISAQNMNLGFFGTSEGPQNLFFEIWQNGSAEDAASSHPSFAELDDDNDDDLYSSTLSIEASAPRSVLKSSFLALGEASSSSWIISVVGEFPNLSFSPECSYVDSIQRTVSYSGAGRSLLLCNPNSQRSGQSTLKPEILSNLPPLLCGCRDVNCLAIEGSSISYVFLSSESSTLILKSQSGQLTEVIDPSAAFHVEGPTLLAFSVVLPNSFVVLVQVTTSAILILSSIGRLLFRWEISSLSNEHCSMDKEIMEIGDNDLYRTPVDMPSSPIKSSHISSLISFSTSCDSYLSIILENGSLYLFVVNESSFLKIIYDSTATDNNLTAKSCSITRFCSAMIMAVHYTHNVDHLDSVAFYLLPSMEMIWQTMDIAKLPYLLSFSSPAAKQSITMQTEQPPISLLEFSITQGSCGSMLLILRYTPSFTTDDSSFTSIYYSRAFSHLLEQANEEHNGLYVSEEESRHATMVSFTRLDHEFWCNFSYIRKSIVHLGAISPILDAVLVLGSEISYIIFIDKSKTSSLPVLAEICFPEGAYPVAASPIMLSDSLTLLSLTSSNGLMIYKPFSSTSSPTPFWGLPEAKTILWDRKLLRFKPGLSPSGCPNDNSTIISMLRYDPESHTHISVLETPVPFIIPPTEAELALAKENNKQISTSNGAEVSMMAPHLMTTPFTVSSFLELISPVSWLIIDRLPLNSRQTASGIKWYFVAGTCFLKGEDRGVRGRVLIIEIISVIPDSSCLEGKYRLKVVYEEEVKGPVTAVDEVAGYLVTAIGPKLIVHSFGDGESLDGVAFMDVSIYVTTISVIKNYILIGDAFKSIILAAFQEDPAKLIQLGKDFSNLRTSCFVPSLNGALSLVAGDEGGNLHTYSYSPNSPASLSGLRLIHRSDFFLSPDPILFLERVVLLAKTENGAQLHTSWCRYGSVSGEHGILFSISESEFKKFSLLYFNLNSQYSMAANGDVVFALSPGGLNHKEYRSAKCLERRYSRASKNSLDLSFIVRKLSLLNILSLDSLCRASGWSSSVSMMKDLVSATRKFSENN</sequence>
<evidence type="ECO:0000313" key="3">
    <source>
        <dbReference type="Proteomes" id="UP000029725"/>
    </source>
</evidence>
<comment type="caution">
    <text evidence="2">The sequence shown here is derived from an EMBL/GenBank/DDBJ whole genome shotgun (WGS) entry which is preliminary data.</text>
</comment>
<dbReference type="PANTHER" id="PTHR10644">
    <property type="entry name" value="DNA REPAIR/RNA PROCESSING CPSF FAMILY"/>
    <property type="match status" value="1"/>
</dbReference>
<keyword evidence="3" id="KW-1185">Reference proteome</keyword>
<accession>A0A098VXW8</accession>
<dbReference type="Gene3D" id="2.130.10.10">
    <property type="entry name" value="YVTN repeat-like/Quinoprotein amine dehydrogenase"/>
    <property type="match status" value="3"/>
</dbReference>
<dbReference type="RefSeq" id="XP_013239083.1">
    <property type="nucleotide sequence ID" value="XM_013383629.1"/>
</dbReference>
<dbReference type="GO" id="GO:0003676">
    <property type="term" value="F:nucleic acid binding"/>
    <property type="evidence" value="ECO:0007669"/>
    <property type="project" value="InterPro"/>
</dbReference>
<organism evidence="2 3">
    <name type="scientific">Mitosporidium daphniae</name>
    <dbReference type="NCBI Taxonomy" id="1485682"/>
    <lineage>
        <taxon>Eukaryota</taxon>
        <taxon>Fungi</taxon>
        <taxon>Fungi incertae sedis</taxon>
        <taxon>Microsporidia</taxon>
        <taxon>Mitosporidium</taxon>
    </lineage>
</organism>
<reference evidence="2 3" key="1">
    <citation type="submission" date="2014-04" db="EMBL/GenBank/DDBJ databases">
        <title>A new species of microsporidia sheds light on the evolution of extreme parasitism.</title>
        <authorList>
            <person name="Haag K.L."/>
            <person name="James T.Y."/>
            <person name="Larsson R."/>
            <person name="Schaer T.M."/>
            <person name="Refardt D."/>
            <person name="Pombert J.-F."/>
            <person name="Ebert D."/>
        </authorList>
    </citation>
    <scope>NUCLEOTIDE SEQUENCE [LARGE SCALE GENOMIC DNA]</scope>
    <source>
        <strain evidence="2 3">UGP3</strain>
        <tissue evidence="2">Spores</tissue>
    </source>
</reference>
<dbReference type="VEuPathDB" id="MicrosporidiaDB:DI09_14p40"/>